<dbReference type="Pfam" id="PF01134">
    <property type="entry name" value="GIDA"/>
    <property type="match status" value="1"/>
</dbReference>
<dbReference type="InterPro" id="IPR002218">
    <property type="entry name" value="MnmG-rel"/>
</dbReference>
<evidence type="ECO:0000256" key="3">
    <source>
        <dbReference type="ARBA" id="ARBA00022694"/>
    </source>
</evidence>
<dbReference type="SUPFAM" id="SSF51905">
    <property type="entry name" value="FAD/NAD(P)-binding domain"/>
    <property type="match status" value="1"/>
</dbReference>
<evidence type="ECO:0000313" key="9">
    <source>
        <dbReference type="Proteomes" id="UP000594451"/>
    </source>
</evidence>
<evidence type="ECO:0000256" key="4">
    <source>
        <dbReference type="ARBA" id="ARBA00022827"/>
    </source>
</evidence>
<dbReference type="InterPro" id="IPR040131">
    <property type="entry name" value="MnmG_N"/>
</dbReference>
<dbReference type="GO" id="GO:0030488">
    <property type="term" value="P:tRNA methylation"/>
    <property type="evidence" value="ECO:0007669"/>
    <property type="project" value="TreeGrafter"/>
</dbReference>
<evidence type="ECO:0000259" key="7">
    <source>
        <dbReference type="Pfam" id="PF01134"/>
    </source>
</evidence>
<evidence type="ECO:0000256" key="6">
    <source>
        <dbReference type="ARBA" id="ARBA00025948"/>
    </source>
</evidence>
<dbReference type="PANTHER" id="PTHR11806">
    <property type="entry name" value="GLUCOSE INHIBITED DIVISION PROTEIN A"/>
    <property type="match status" value="1"/>
</dbReference>
<evidence type="ECO:0000256" key="2">
    <source>
        <dbReference type="ARBA" id="ARBA00022630"/>
    </source>
</evidence>
<comment type="subunit">
    <text evidence="6">Homodimer. Heterotetramer of two MnmE and two MnmG subunits.</text>
</comment>
<dbReference type="PANTHER" id="PTHR11806:SF0">
    <property type="entry name" value="PROTEIN MTO1 HOMOLOG, MITOCHONDRIAL"/>
    <property type="match status" value="1"/>
</dbReference>
<dbReference type="GO" id="GO:0005829">
    <property type="term" value="C:cytosol"/>
    <property type="evidence" value="ECO:0007669"/>
    <property type="project" value="TreeGrafter"/>
</dbReference>
<evidence type="ECO:0000256" key="5">
    <source>
        <dbReference type="ARBA" id="ARBA00023027"/>
    </source>
</evidence>
<dbReference type="KEGG" id="psup:E5P55_00705"/>
<feature type="domain" description="MnmG N-terminal" evidence="7">
    <location>
        <begin position="1"/>
        <end position="192"/>
    </location>
</feature>
<accession>A0A7T0FY29</accession>
<keyword evidence="9" id="KW-1185">Reference proteome</keyword>
<reference evidence="8 9" key="1">
    <citation type="journal article" date="2020" name="Sci. Rep.">
        <title>Morphology, ultrastructure, genomics, and phylogeny of Euplotes vanleeuwenhoeki sp. nov. and its ultra-reduced endosymbiont Candidatus Pinguicoccus supinus sp. nov.</title>
        <authorList>
            <person name="Serra V."/>
            <person name="Gammuto L."/>
            <person name="Nitla V."/>
            <person name="Castelli M."/>
            <person name="Lanzoni O."/>
            <person name="Sassera D."/>
            <person name="Bandi C."/>
            <person name="Sandeep B.V."/>
            <person name="Verni F."/>
            <person name="Modeo L."/>
            <person name="Petroni G."/>
        </authorList>
    </citation>
    <scope>NUCLEOTIDE SEQUENCE [LARGE SCALE GENOMIC DNA]</scope>
    <source>
        <strain evidence="8 9">KKR18_Esm</strain>
    </source>
</reference>
<name>A0A7T0FY29_9BACT</name>
<comment type="cofactor">
    <cofactor evidence="1">
        <name>FAD</name>
        <dbReference type="ChEBI" id="CHEBI:57692"/>
    </cofactor>
</comment>
<protein>
    <recommendedName>
        <fullName evidence="7">MnmG N-terminal domain-containing protein</fullName>
    </recommendedName>
</protein>
<keyword evidence="3" id="KW-0819">tRNA processing</keyword>
<dbReference type="Gene3D" id="3.50.50.60">
    <property type="entry name" value="FAD/NAD(P)-binding domain"/>
    <property type="match status" value="1"/>
</dbReference>
<dbReference type="AlphaFoldDB" id="A0A7T0FY29"/>
<gene>
    <name evidence="8" type="ORF">E5P55_00705</name>
</gene>
<dbReference type="GO" id="GO:0050660">
    <property type="term" value="F:flavin adenine dinucleotide binding"/>
    <property type="evidence" value="ECO:0007669"/>
    <property type="project" value="InterPro"/>
</dbReference>
<evidence type="ECO:0000313" key="8">
    <source>
        <dbReference type="EMBL" id="QPJ58490.1"/>
    </source>
</evidence>
<dbReference type="Proteomes" id="UP000594451">
    <property type="component" value="Chromosome"/>
</dbReference>
<keyword evidence="2" id="KW-0285">Flavoprotein</keyword>
<evidence type="ECO:0000256" key="1">
    <source>
        <dbReference type="ARBA" id="ARBA00001974"/>
    </source>
</evidence>
<keyword evidence="5" id="KW-0520">NAD</keyword>
<keyword evidence="4" id="KW-0274">FAD</keyword>
<dbReference type="GO" id="GO:0002098">
    <property type="term" value="P:tRNA wobble uridine modification"/>
    <property type="evidence" value="ECO:0007669"/>
    <property type="project" value="TreeGrafter"/>
</dbReference>
<sequence>MDNIAHMNCNPSIGGKAKSQLVHEINALGGLMGLAADFSGIHFKNLNYSRGESVQCLRIQCDKYLYKNFIKNKLETLDNITIIQGTLLNILCESNKIKGVLTNVGIFEGKVIILTTGTFLRSNVYIGKQNNIGSKFFLNSSSLTLNLYKFGIKSYRFKTGTPPRISKTGINFFKCLLQETDRNYTFNSYLRSMDLKKRNLKNC</sequence>
<dbReference type="EMBL" id="CP039370">
    <property type="protein sequence ID" value="QPJ58490.1"/>
    <property type="molecule type" value="Genomic_DNA"/>
</dbReference>
<dbReference type="InterPro" id="IPR036188">
    <property type="entry name" value="FAD/NAD-bd_sf"/>
</dbReference>
<organism evidence="8 9">
    <name type="scientific">Candidatus Pinguicoccus supinus</name>
    <dbReference type="NCBI Taxonomy" id="2529394"/>
    <lineage>
        <taxon>Bacteria</taxon>
        <taxon>Pseudomonadati</taxon>
        <taxon>Verrucomicrobiota</taxon>
        <taxon>Candidatus Pinguicoccus</taxon>
    </lineage>
</organism>
<proteinExistence type="predicted"/>